<sequence>MESPDWKGPLGVAFDHAAAYLGGLPGRPVRPVASLAQMRAALGGPLQKESLRPEKVVADLVAAAEPGVMASSSGRFFGFVVGGATPAALAADWLTSTWDQNAGLYVLGPAASVVEETAGAWLIDLLGLPARSSVGYVTGGQMANFTALAIAVRAVLRREGWDVDADGLWGAPRVRVIVGEGRHGTIDRALRQLGMGTGSLVTVAMDGQGRIVPAALARALAAEDAPTIVCAQAGNVNTGAIDPIYEISEMSGVGTQWGAAAGASGGGVGSGGVRSGGVGPGGVGLGSGRRGGAGRRAAWLHVDGAFGLWAAASPRLRPLLAGIERADSWATDAHKWLNVPYDSGLVICAHPEAHRAAMGVRASYLMHAEQGERDALDYNPEHSRRARGFAVYAAMRQLGRDGIAELVERSCALARRFAERLSAAGAEVLNEVVLNQVLVRLGDDDTTQRALRRLQDEGTAWMSGTTWNGAAAIRVSVSNWSTDEADVDRTVDAVMAARG</sequence>
<dbReference type="RefSeq" id="WP_203770796.1">
    <property type="nucleotide sequence ID" value="NZ_BAAABO010000002.1"/>
</dbReference>
<dbReference type="InterPro" id="IPR015421">
    <property type="entry name" value="PyrdxlP-dep_Trfase_major"/>
</dbReference>
<organism evidence="7 8">
    <name type="scientific">Paractinoplanes deccanensis</name>
    <dbReference type="NCBI Taxonomy" id="113561"/>
    <lineage>
        <taxon>Bacteria</taxon>
        <taxon>Bacillati</taxon>
        <taxon>Actinomycetota</taxon>
        <taxon>Actinomycetes</taxon>
        <taxon>Micromonosporales</taxon>
        <taxon>Micromonosporaceae</taxon>
        <taxon>Paractinoplanes</taxon>
    </lineage>
</organism>
<dbReference type="InterPro" id="IPR002129">
    <property type="entry name" value="PyrdxlP-dep_de-COase"/>
</dbReference>
<comment type="cofactor">
    <cofactor evidence="1 6">
        <name>pyridoxal 5'-phosphate</name>
        <dbReference type="ChEBI" id="CHEBI:597326"/>
    </cofactor>
</comment>
<keyword evidence="5 6" id="KW-0456">Lyase</keyword>
<evidence type="ECO:0000313" key="8">
    <source>
        <dbReference type="Proteomes" id="UP000609879"/>
    </source>
</evidence>
<dbReference type="SUPFAM" id="SSF53383">
    <property type="entry name" value="PLP-dependent transferases"/>
    <property type="match status" value="2"/>
</dbReference>
<evidence type="ECO:0000256" key="2">
    <source>
        <dbReference type="ARBA" id="ARBA00009533"/>
    </source>
</evidence>
<dbReference type="Gene3D" id="3.90.1150.10">
    <property type="entry name" value="Aspartate Aminotransferase, domain 1"/>
    <property type="match status" value="1"/>
</dbReference>
<keyword evidence="3" id="KW-0210">Decarboxylase</keyword>
<keyword evidence="8" id="KW-1185">Reference proteome</keyword>
<reference evidence="7 8" key="1">
    <citation type="submission" date="2021-01" db="EMBL/GenBank/DDBJ databases">
        <title>Whole genome shotgun sequence of Actinoplanes deccanensis NBRC 13994.</title>
        <authorList>
            <person name="Komaki H."/>
            <person name="Tamura T."/>
        </authorList>
    </citation>
    <scope>NUCLEOTIDE SEQUENCE [LARGE SCALE GENOMIC DNA]</scope>
    <source>
        <strain evidence="7 8">NBRC 13994</strain>
    </source>
</reference>
<comment type="caution">
    <text evidence="7">The sequence shown here is derived from an EMBL/GenBank/DDBJ whole genome shotgun (WGS) entry which is preliminary data.</text>
</comment>
<protein>
    <submittedName>
        <fullName evidence="7">Aspartate aminotransferase family protein</fullName>
    </submittedName>
</protein>
<dbReference type="InterPro" id="IPR010977">
    <property type="entry name" value="Aromatic_deC"/>
</dbReference>
<evidence type="ECO:0000313" key="7">
    <source>
        <dbReference type="EMBL" id="GID77135.1"/>
    </source>
</evidence>
<accession>A0ABQ3YAV6</accession>
<keyword evidence="7" id="KW-0032">Aminotransferase</keyword>
<dbReference type="Proteomes" id="UP000609879">
    <property type="component" value="Unassembled WGS sequence"/>
</dbReference>
<dbReference type="InterPro" id="IPR015422">
    <property type="entry name" value="PyrdxlP-dep_Trfase_small"/>
</dbReference>
<evidence type="ECO:0000256" key="3">
    <source>
        <dbReference type="ARBA" id="ARBA00022793"/>
    </source>
</evidence>
<proteinExistence type="inferred from homology"/>
<dbReference type="EMBL" id="BOMI01000115">
    <property type="protein sequence ID" value="GID77135.1"/>
    <property type="molecule type" value="Genomic_DNA"/>
</dbReference>
<name>A0ABQ3YAV6_9ACTN</name>
<dbReference type="Pfam" id="PF00282">
    <property type="entry name" value="Pyridoxal_deC"/>
    <property type="match status" value="1"/>
</dbReference>
<dbReference type="GO" id="GO:0008483">
    <property type="term" value="F:transaminase activity"/>
    <property type="evidence" value="ECO:0007669"/>
    <property type="project" value="UniProtKB-KW"/>
</dbReference>
<evidence type="ECO:0000256" key="6">
    <source>
        <dbReference type="RuleBase" id="RU000382"/>
    </source>
</evidence>
<evidence type="ECO:0000256" key="4">
    <source>
        <dbReference type="ARBA" id="ARBA00022898"/>
    </source>
</evidence>
<evidence type="ECO:0000256" key="5">
    <source>
        <dbReference type="ARBA" id="ARBA00023239"/>
    </source>
</evidence>
<dbReference type="PANTHER" id="PTHR11999">
    <property type="entry name" value="GROUP II PYRIDOXAL-5-PHOSPHATE DECARBOXYLASE"/>
    <property type="match status" value="1"/>
</dbReference>
<gene>
    <name evidence="7" type="ORF">Ade02nite_57760</name>
</gene>
<keyword evidence="7" id="KW-0808">Transferase</keyword>
<dbReference type="Gene3D" id="3.40.640.10">
    <property type="entry name" value="Type I PLP-dependent aspartate aminotransferase-like (Major domain)"/>
    <property type="match status" value="1"/>
</dbReference>
<dbReference type="PANTHER" id="PTHR11999:SF70">
    <property type="entry name" value="MIP05841P"/>
    <property type="match status" value="1"/>
</dbReference>
<comment type="similarity">
    <text evidence="2 6">Belongs to the group II decarboxylase family.</text>
</comment>
<evidence type="ECO:0000256" key="1">
    <source>
        <dbReference type="ARBA" id="ARBA00001933"/>
    </source>
</evidence>
<dbReference type="InterPro" id="IPR015424">
    <property type="entry name" value="PyrdxlP-dep_Trfase"/>
</dbReference>
<keyword evidence="4 6" id="KW-0663">Pyridoxal phosphate</keyword>